<evidence type="ECO:0000256" key="1">
    <source>
        <dbReference type="ARBA" id="ARBA00009775"/>
    </source>
</evidence>
<dbReference type="PANTHER" id="PTHR23245:SF36">
    <property type="entry name" value="TRNA (GUANINE(37)-N1)-METHYLTRANSFERASE"/>
    <property type="match status" value="1"/>
</dbReference>
<feature type="binding site" evidence="11">
    <location>
        <position position="243"/>
    </location>
    <ligand>
        <name>S-adenosyl-L-methionine</name>
        <dbReference type="ChEBI" id="CHEBI:59789"/>
    </ligand>
</feature>
<dbReference type="HAMAP" id="MF_03152">
    <property type="entry name" value="TRM5"/>
    <property type="match status" value="1"/>
</dbReference>
<evidence type="ECO:0000256" key="2">
    <source>
        <dbReference type="ARBA" id="ARBA00022490"/>
    </source>
</evidence>
<keyword evidence="5 11" id="KW-0949">S-adenosyl-L-methionine</keyword>
<dbReference type="KEGG" id="ccin:112493593"/>
<proteinExistence type="inferred from homology"/>
<evidence type="ECO:0000256" key="6">
    <source>
        <dbReference type="ARBA" id="ARBA00022694"/>
    </source>
</evidence>
<comment type="subunit">
    <text evidence="11">Monomer.</text>
</comment>
<dbReference type="EC" id="2.1.1.228" evidence="11"/>
<evidence type="ECO:0000256" key="9">
    <source>
        <dbReference type="ARBA" id="ARBA00045951"/>
    </source>
</evidence>
<dbReference type="GO" id="GO:0070901">
    <property type="term" value="P:mitochondrial tRNA methylation"/>
    <property type="evidence" value="ECO:0007669"/>
    <property type="project" value="UniProtKB-ARBA"/>
</dbReference>
<keyword evidence="2 11" id="KW-0963">Cytoplasm</keyword>
<dbReference type="PANTHER" id="PTHR23245">
    <property type="entry name" value="TRNA METHYLTRANSFERASE"/>
    <property type="match status" value="1"/>
</dbReference>
<evidence type="ECO:0000256" key="7">
    <source>
        <dbReference type="ARBA" id="ARBA00023128"/>
    </source>
</evidence>
<dbReference type="InterPro" id="IPR029063">
    <property type="entry name" value="SAM-dependent_MTases_sf"/>
</dbReference>
<evidence type="ECO:0000256" key="12">
    <source>
        <dbReference type="SAM" id="MobiDB-lite"/>
    </source>
</evidence>
<dbReference type="Gene3D" id="3.40.50.150">
    <property type="entry name" value="Vaccinia Virus protein VP39"/>
    <property type="match status" value="1"/>
</dbReference>
<keyword evidence="14" id="KW-1185">Reference proteome</keyword>
<dbReference type="InterPro" id="IPR056743">
    <property type="entry name" value="TRM5-TYW2-like_MTfase"/>
</dbReference>
<feature type="binding site" evidence="11">
    <location>
        <begin position="309"/>
        <end position="310"/>
    </location>
    <ligand>
        <name>S-adenosyl-L-methionine</name>
        <dbReference type="ChEBI" id="CHEBI:59789"/>
    </ligand>
</feature>
<feature type="binding site" evidence="11">
    <location>
        <begin position="281"/>
        <end position="282"/>
    </location>
    <ligand>
        <name>S-adenosyl-L-methionine</name>
        <dbReference type="ChEBI" id="CHEBI:59789"/>
    </ligand>
</feature>
<evidence type="ECO:0000313" key="15">
    <source>
        <dbReference type="RefSeq" id="XP_015608078.1"/>
    </source>
</evidence>
<feature type="binding site" evidence="11">
    <location>
        <position position="339"/>
    </location>
    <ligand>
        <name>S-adenosyl-L-methionine</name>
        <dbReference type="ChEBI" id="CHEBI:59789"/>
    </ligand>
</feature>
<dbReference type="InterPro" id="IPR030382">
    <property type="entry name" value="MeTrfase_TRM5/TYW2"/>
</dbReference>
<dbReference type="Pfam" id="PF02475">
    <property type="entry name" value="TRM5-TYW2_MTfase"/>
    <property type="match status" value="1"/>
</dbReference>
<evidence type="ECO:0000256" key="3">
    <source>
        <dbReference type="ARBA" id="ARBA00022603"/>
    </source>
</evidence>
<keyword evidence="6 11" id="KW-0819">tRNA processing</keyword>
<feature type="domain" description="SAM-dependent methyltransferase TRM5/TYW2-type" evidence="13">
    <location>
        <begin position="154"/>
        <end position="430"/>
    </location>
</feature>
<evidence type="ECO:0000259" key="13">
    <source>
        <dbReference type="PROSITE" id="PS51684"/>
    </source>
</evidence>
<feature type="region of interest" description="Disordered" evidence="12">
    <location>
        <begin position="458"/>
        <end position="481"/>
    </location>
</feature>
<dbReference type="Pfam" id="PF25133">
    <property type="entry name" value="TYW2_N_2"/>
    <property type="match status" value="1"/>
</dbReference>
<accession>A0AAJ7CDU2</accession>
<dbReference type="InterPro" id="IPR056744">
    <property type="entry name" value="TRM5/TYW2-like_N"/>
</dbReference>
<dbReference type="Gene3D" id="3.30.300.110">
    <property type="entry name" value="Met-10+ protein-like domains"/>
    <property type="match status" value="1"/>
</dbReference>
<comment type="catalytic activity">
    <reaction evidence="10 11">
        <text>guanosine(37) in tRNA + S-adenosyl-L-methionine = N(1)-methylguanosine(37) in tRNA + S-adenosyl-L-homocysteine + H(+)</text>
        <dbReference type="Rhea" id="RHEA:36899"/>
        <dbReference type="Rhea" id="RHEA-COMP:10145"/>
        <dbReference type="Rhea" id="RHEA-COMP:10147"/>
        <dbReference type="ChEBI" id="CHEBI:15378"/>
        <dbReference type="ChEBI" id="CHEBI:57856"/>
        <dbReference type="ChEBI" id="CHEBI:59789"/>
        <dbReference type="ChEBI" id="CHEBI:73542"/>
        <dbReference type="ChEBI" id="CHEBI:74269"/>
        <dbReference type="EC" id="2.1.1.228"/>
    </reaction>
</comment>
<dbReference type="SUPFAM" id="SSF53335">
    <property type="entry name" value="S-adenosyl-L-methionine-dependent methyltransferases"/>
    <property type="match status" value="1"/>
</dbReference>
<gene>
    <name evidence="15" type="primary">LOC112493593</name>
</gene>
<evidence type="ECO:0000256" key="4">
    <source>
        <dbReference type="ARBA" id="ARBA00022679"/>
    </source>
</evidence>
<comment type="function">
    <text evidence="11">Specifically methylates the N1 position of guanosine-37 in various cytoplasmic and mitochondrial tRNAs. Methylation is not dependent on the nature of the nucleoside 5' of the target nucleoside. This is the first step in the biosynthesis of wybutosine (yW), a modified base adjacent to the anticodon of tRNAs and required for accurate decoding.</text>
</comment>
<sequence>MVLGGYLAAVLVVCSVKGQYRFHWTRMASLLVPPASVRGMTCLDRDAFTTTTKVPHIKLGDVQLAKIMPVVKKYMLKLQKLKPVQDTENGKIVYIDPQKVKSVEDIPEDDRILLSIKHLKELEKIPLTLTYENWRQDEVLKAILPENVEVPTSYSIVGHIIHLNLRDSQLPYRNIIGEVFLDKINIARTVVNKLNVIDTTFRHFKMEILAGEDNTTTIVKENGFTYEFDFAHVYWNPRLGTEHMSLTASLKRNDVLYDVFAGVGPFAVPAARRGAKVLANDLNPESYKWLQRNAKINKVQSNLKTFNKDGRDFLRYEVKADLIKRRNENIEGNEYIAMNLPALAIEFLDVITNCWFSSEEVKSIVCRPPTVHLYCFVKIQKDEDPHALAKTLVEKKLGCSLCPEILVTVRHVRNVSPNKEMMRVSFLLTKTILQGEEPAKKKAKMITDNIDTLIKDNVVGSNGKEQGSSQDQKCIQGGRSS</sequence>
<dbReference type="GO" id="GO:0005759">
    <property type="term" value="C:mitochondrial matrix"/>
    <property type="evidence" value="ECO:0007669"/>
    <property type="project" value="UniProtKB-SubCell"/>
</dbReference>
<keyword evidence="8 11" id="KW-0539">Nucleus</keyword>
<evidence type="ECO:0000256" key="10">
    <source>
        <dbReference type="ARBA" id="ARBA00047783"/>
    </source>
</evidence>
<dbReference type="Proteomes" id="UP000694920">
    <property type="component" value="Unplaced"/>
</dbReference>
<evidence type="ECO:0000256" key="11">
    <source>
        <dbReference type="HAMAP-Rule" id="MF_03152"/>
    </source>
</evidence>
<dbReference type="GeneID" id="112493593"/>
<protein>
    <recommendedName>
        <fullName evidence="11">tRNA (guanine(37)-N1)-methyltransferase</fullName>
        <ecNumber evidence="11">2.1.1.228</ecNumber>
    </recommendedName>
    <alternativeName>
        <fullName evidence="11">M1G-methyltransferase</fullName>
    </alternativeName>
    <alternativeName>
        <fullName evidence="11">tRNA [GM37] methyltransferase</fullName>
    </alternativeName>
    <alternativeName>
        <fullName evidence="11">tRNA methyltransferase 5 homolog</fullName>
    </alternativeName>
</protein>
<comment type="similarity">
    <text evidence="11">Belongs to the TRM5 / TYW2 family.</text>
</comment>
<name>A0AAJ7CDU2_CEPCN</name>
<dbReference type="GO" id="GO:0052906">
    <property type="term" value="F:tRNA (guanine(37)-N1)-methyltransferase activity"/>
    <property type="evidence" value="ECO:0007669"/>
    <property type="project" value="UniProtKB-UniRule"/>
</dbReference>
<reference evidence="15" key="1">
    <citation type="submission" date="2025-08" db="UniProtKB">
        <authorList>
            <consortium name="RefSeq"/>
        </authorList>
    </citation>
    <scope>IDENTIFICATION</scope>
</reference>
<dbReference type="AlphaFoldDB" id="A0AAJ7CDU2"/>
<keyword evidence="3 11" id="KW-0489">Methyltransferase</keyword>
<dbReference type="CDD" id="cd02440">
    <property type="entry name" value="AdoMet_MTases"/>
    <property type="match status" value="1"/>
</dbReference>
<keyword evidence="7 11" id="KW-0496">Mitochondrion</keyword>
<evidence type="ECO:0000256" key="8">
    <source>
        <dbReference type="ARBA" id="ARBA00023242"/>
    </source>
</evidence>
<evidence type="ECO:0000313" key="14">
    <source>
        <dbReference type="Proteomes" id="UP000694920"/>
    </source>
</evidence>
<organism evidence="14 15">
    <name type="scientific">Cephus cinctus</name>
    <name type="common">Wheat stem sawfly</name>
    <dbReference type="NCBI Taxonomy" id="211228"/>
    <lineage>
        <taxon>Eukaryota</taxon>
        <taxon>Metazoa</taxon>
        <taxon>Ecdysozoa</taxon>
        <taxon>Arthropoda</taxon>
        <taxon>Hexapoda</taxon>
        <taxon>Insecta</taxon>
        <taxon>Pterygota</taxon>
        <taxon>Neoptera</taxon>
        <taxon>Endopterygota</taxon>
        <taxon>Hymenoptera</taxon>
        <taxon>Cephoidea</taxon>
        <taxon>Cephidae</taxon>
        <taxon>Cephus</taxon>
    </lineage>
</organism>
<comment type="subcellular location">
    <subcellularLocation>
        <location evidence="11">Mitochondrion matrix</location>
    </subcellularLocation>
    <subcellularLocation>
        <location evidence="11">Nucleus</location>
    </subcellularLocation>
    <subcellularLocation>
        <location evidence="11">Cytoplasm</location>
    </subcellularLocation>
    <text evidence="11">Predominantly in the mitochondria and in the nucleus.</text>
</comment>
<evidence type="ECO:0000256" key="5">
    <source>
        <dbReference type="ARBA" id="ARBA00022691"/>
    </source>
</evidence>
<dbReference type="FunFam" id="3.30.300.110:FF:000001">
    <property type="entry name" value="tRNA (guanine(37)-N1)-methyltransferase"/>
    <property type="match status" value="1"/>
</dbReference>
<dbReference type="InterPro" id="IPR025792">
    <property type="entry name" value="tRNA_Gua_MeTrfase_euk"/>
</dbReference>
<comment type="function">
    <text evidence="9">Involved in mitochondrial tRNA methylation. Specifically methylates the N1 position of guanosine-37 in various tRNAs. Methylation is not dependent on the nature of the nucleoside 5' of the target nucleoside. This is the first step in the biosynthesis of wybutosine (yW), a modified base adjacent to the anticodon of tRNAs and required for accurate decoding.</text>
</comment>
<feature type="compositionally biased region" description="Polar residues" evidence="12">
    <location>
        <begin position="459"/>
        <end position="481"/>
    </location>
</feature>
<dbReference type="PROSITE" id="PS51684">
    <property type="entry name" value="SAM_MT_TRM5_TYW2"/>
    <property type="match status" value="1"/>
</dbReference>
<dbReference type="GO" id="GO:0005634">
    <property type="term" value="C:nucleus"/>
    <property type="evidence" value="ECO:0007669"/>
    <property type="project" value="UniProtKB-SubCell"/>
</dbReference>
<dbReference type="GO" id="GO:0002939">
    <property type="term" value="P:tRNA N1-guanine methylation"/>
    <property type="evidence" value="ECO:0007669"/>
    <property type="project" value="TreeGrafter"/>
</dbReference>
<dbReference type="RefSeq" id="XP_015608078.1">
    <property type="nucleotide sequence ID" value="XM_015752592.2"/>
</dbReference>
<comment type="similarity">
    <text evidence="1">Belongs to the class I-like SAM-binding methyltransferase superfamily. TRM5/TYW2 family.</text>
</comment>
<keyword evidence="4 11" id="KW-0808">Transferase</keyword>